<accession>B9TJ34</accession>
<keyword evidence="3" id="KW-1185">Reference proteome</keyword>
<dbReference type="EMBL" id="EQ992958">
    <property type="protein sequence ID" value="EEF22550.1"/>
    <property type="molecule type" value="Genomic_DNA"/>
</dbReference>
<evidence type="ECO:0000313" key="3">
    <source>
        <dbReference type="Proteomes" id="UP000008311"/>
    </source>
</evidence>
<dbReference type="InParanoid" id="B9TJ34"/>
<dbReference type="EMBL" id="EQ983372">
    <property type="protein sequence ID" value="EEF24130.1"/>
    <property type="molecule type" value="Genomic_DNA"/>
</dbReference>
<evidence type="ECO:0000313" key="2">
    <source>
        <dbReference type="EMBL" id="EEF24130.1"/>
    </source>
</evidence>
<organism evidence="3">
    <name type="scientific">Ricinus communis</name>
    <name type="common">Castor bean</name>
    <dbReference type="NCBI Taxonomy" id="3988"/>
    <lineage>
        <taxon>Eukaryota</taxon>
        <taxon>Viridiplantae</taxon>
        <taxon>Streptophyta</taxon>
        <taxon>Embryophyta</taxon>
        <taxon>Tracheophyta</taxon>
        <taxon>Spermatophyta</taxon>
        <taxon>Magnoliopsida</taxon>
        <taxon>eudicotyledons</taxon>
        <taxon>Gunneridae</taxon>
        <taxon>Pentapetalae</taxon>
        <taxon>rosids</taxon>
        <taxon>fabids</taxon>
        <taxon>Malpighiales</taxon>
        <taxon>Euphorbiaceae</taxon>
        <taxon>Acalyphoideae</taxon>
        <taxon>Acalypheae</taxon>
        <taxon>Ricinus</taxon>
    </lineage>
</organism>
<name>B9TJ34_RICCO</name>
<protein>
    <submittedName>
        <fullName evidence="2">Uncharacterized protein</fullName>
    </submittedName>
</protein>
<feature type="non-terminal residue" evidence="2">
    <location>
        <position position="1"/>
    </location>
</feature>
<dbReference type="Proteomes" id="UP000008311">
    <property type="component" value="Unassembled WGS sequence"/>
</dbReference>
<gene>
    <name evidence="1" type="ORF">RCOM_2001340</name>
    <name evidence="2" type="ORF">RCOM_2076120</name>
</gene>
<sequence length="76" mass="8631">LECLYAIGCVKHASLTKNKLFFHDNSRDYKGRGSKLSINNRGAVLLCQRHKQGVYFVNATKDRGERNSVEARRGAY</sequence>
<reference evidence="3" key="2">
    <citation type="journal article" date="2010" name="Nat. Biotechnol.">
        <title>Draft genome sequence of the oilseed species Ricinus communis.</title>
        <authorList>
            <person name="Chan A.P."/>
            <person name="Crabtree J."/>
            <person name="Zhao Q."/>
            <person name="Lorenzi H."/>
            <person name="Orvis J."/>
            <person name="Puiu D."/>
            <person name="Melake-Berhan A."/>
            <person name="Jones K.M."/>
            <person name="Redman J."/>
            <person name="Chen G."/>
            <person name="Cahoon E.B."/>
            <person name="Gedil M."/>
            <person name="Stanke M."/>
            <person name="Haas B.J."/>
            <person name="Wortman J.R."/>
            <person name="Fraser-Liggett C.M."/>
            <person name="Ravel J."/>
            <person name="Rabinowicz P.D."/>
        </authorList>
    </citation>
    <scope>NUCLEOTIDE SEQUENCE [LARGE SCALE GENOMIC DNA]</scope>
    <source>
        <strain evidence="3">cv. Hale</strain>
    </source>
</reference>
<reference evidence="2" key="1">
    <citation type="submission" date="2008-10" db="EMBL/GenBank/DDBJ databases">
        <authorList>
            <person name="Chan A."/>
            <person name="Puiu D."/>
            <person name="Melake A."/>
            <person name="Orvis J."/>
            <person name="Zhao Q."/>
            <person name="Wortman J."/>
            <person name="Utterback T."/>
            <person name="Rosovitz M.J."/>
            <person name="Inman J.M."/>
            <person name="Amedeo P."/>
            <person name="Schobel S."/>
            <person name="Galinsky K."/>
            <person name="Fraser C."/>
            <person name="Ravel J."/>
            <person name="Rabinowicz P."/>
        </authorList>
    </citation>
    <scope>NUCLEOTIDE SEQUENCE [LARGE SCALE GENOMIC DNA]</scope>
</reference>
<proteinExistence type="predicted"/>
<evidence type="ECO:0000313" key="1">
    <source>
        <dbReference type="EMBL" id="EEF22550.1"/>
    </source>
</evidence>
<dbReference type="AlphaFoldDB" id="B9TJ34"/>